<name>A0A0X1KKD0_9EURY</name>
<dbReference type="RefSeq" id="WP_062371712.1">
    <property type="nucleotide sequence ID" value="NZ_CP007140.1"/>
</dbReference>
<reference evidence="2 3" key="1">
    <citation type="submission" date="2014-01" db="EMBL/GenBank/DDBJ databases">
        <title>Genome sequencing of Thermococcus guaymasensis.</title>
        <authorList>
            <person name="Zhang X."/>
            <person name="Alvare G."/>
            <person name="Fristensky B."/>
            <person name="Chen L."/>
            <person name="Suen T."/>
            <person name="Chen Q."/>
            <person name="Ma K."/>
        </authorList>
    </citation>
    <scope>NUCLEOTIDE SEQUENCE [LARGE SCALE GENOMIC DNA]</scope>
    <source>
        <strain evidence="2 3">DSM 11113</strain>
    </source>
</reference>
<dbReference type="PROSITE" id="PS00201">
    <property type="entry name" value="FLAVODOXIN"/>
    <property type="match status" value="1"/>
</dbReference>
<accession>A0A0X1KKD0</accession>
<dbReference type="SUPFAM" id="SSF52218">
    <property type="entry name" value="Flavoproteins"/>
    <property type="match status" value="1"/>
</dbReference>
<evidence type="ECO:0000313" key="3">
    <source>
        <dbReference type="Proteomes" id="UP000062043"/>
    </source>
</evidence>
<keyword evidence="3" id="KW-1185">Reference proteome</keyword>
<protein>
    <recommendedName>
        <fullName evidence="1">Flavodoxin-like domain-containing protein</fullName>
    </recommendedName>
</protein>
<dbReference type="Gene3D" id="3.40.50.360">
    <property type="match status" value="1"/>
</dbReference>
<gene>
    <name evidence="2" type="ORF">X802_05720</name>
</gene>
<feature type="domain" description="Flavodoxin-like" evidence="1">
    <location>
        <begin position="3"/>
        <end position="143"/>
    </location>
</feature>
<sequence>MKACVIYATRRGSTKRVAEVIAEELKRMNVEVRLMDVNENPPVEDCDLLILGAPVYYERPLPEIRRFIEFHNGLRGKKVALFILCIAEKFGNAGRCYTERRYLRLMVEPIAGEVVAQKVFEGWIFKENPKTIEEARDWARRLFRLLRREKT</sequence>
<dbReference type="Proteomes" id="UP000062043">
    <property type="component" value="Chromosome"/>
</dbReference>
<dbReference type="GO" id="GO:0010181">
    <property type="term" value="F:FMN binding"/>
    <property type="evidence" value="ECO:0007669"/>
    <property type="project" value="InterPro"/>
</dbReference>
<dbReference type="InterPro" id="IPR029039">
    <property type="entry name" value="Flavoprotein-like_sf"/>
</dbReference>
<evidence type="ECO:0000259" key="1">
    <source>
        <dbReference type="PROSITE" id="PS50902"/>
    </source>
</evidence>
<dbReference type="OrthoDB" id="103611at2157"/>
<dbReference type="PANTHER" id="PTHR38030">
    <property type="entry name" value="PROTOPORPHYRINOGEN IX DEHYDROGENASE [MENAQUINONE]"/>
    <property type="match status" value="1"/>
</dbReference>
<dbReference type="GO" id="GO:0070819">
    <property type="term" value="F:menaquinone-dependent protoporphyrinogen oxidase activity"/>
    <property type="evidence" value="ECO:0007669"/>
    <property type="project" value="TreeGrafter"/>
</dbReference>
<dbReference type="InterPro" id="IPR026816">
    <property type="entry name" value="Flavodoxin_dom"/>
</dbReference>
<dbReference type="EMBL" id="CP007140">
    <property type="protein sequence ID" value="AJC71719.1"/>
    <property type="molecule type" value="Genomic_DNA"/>
</dbReference>
<dbReference type="GeneID" id="27135153"/>
<organism evidence="2 3">
    <name type="scientific">Thermococcus guaymasensis DSM 11113</name>
    <dbReference type="NCBI Taxonomy" id="1432656"/>
    <lineage>
        <taxon>Archaea</taxon>
        <taxon>Methanobacteriati</taxon>
        <taxon>Methanobacteriota</taxon>
        <taxon>Thermococci</taxon>
        <taxon>Thermococcales</taxon>
        <taxon>Thermococcaceae</taxon>
        <taxon>Thermococcus</taxon>
    </lineage>
</organism>
<dbReference type="InterPro" id="IPR001226">
    <property type="entry name" value="Flavodoxin_CS"/>
</dbReference>
<dbReference type="GO" id="GO:0006783">
    <property type="term" value="P:heme biosynthetic process"/>
    <property type="evidence" value="ECO:0007669"/>
    <property type="project" value="TreeGrafter"/>
</dbReference>
<dbReference type="AlphaFoldDB" id="A0A0X1KKD0"/>
<dbReference type="PROSITE" id="PS50902">
    <property type="entry name" value="FLAVODOXIN_LIKE"/>
    <property type="match status" value="1"/>
</dbReference>
<dbReference type="InterPro" id="IPR052200">
    <property type="entry name" value="Protoporphyrinogen_IX_DH"/>
</dbReference>
<evidence type="ECO:0000313" key="2">
    <source>
        <dbReference type="EMBL" id="AJC71719.1"/>
    </source>
</evidence>
<dbReference type="KEGG" id="tgy:X802_05720"/>
<dbReference type="PANTHER" id="PTHR38030:SF2">
    <property type="entry name" value="PROTOPORPHYRINOGEN IX DEHYDROGENASE [QUINONE]"/>
    <property type="match status" value="1"/>
</dbReference>
<dbReference type="InterPro" id="IPR008254">
    <property type="entry name" value="Flavodoxin/NO_synth"/>
</dbReference>
<proteinExistence type="predicted"/>
<dbReference type="GO" id="GO:0009055">
    <property type="term" value="F:electron transfer activity"/>
    <property type="evidence" value="ECO:0007669"/>
    <property type="project" value="InterPro"/>
</dbReference>
<dbReference type="PATRIC" id="fig|1432656.3.peg.1111"/>
<dbReference type="Pfam" id="PF12724">
    <property type="entry name" value="Flavodoxin_5"/>
    <property type="match status" value="1"/>
</dbReference>